<dbReference type="Proteomes" id="UP001277972">
    <property type="component" value="Unassembled WGS sequence"/>
</dbReference>
<proteinExistence type="predicted"/>
<evidence type="ECO:0000313" key="2">
    <source>
        <dbReference type="Proteomes" id="UP001277972"/>
    </source>
</evidence>
<name>A0ACC6M622_9BACI</name>
<keyword evidence="2" id="KW-1185">Reference proteome</keyword>
<accession>A0ACC6M622</accession>
<protein>
    <submittedName>
        <fullName evidence="1">Metal-dependent hydrolase</fullName>
    </submittedName>
</protein>
<sequence>MTGRTHIMGGLAATTVAATLTDLDPVWLIFAGAIGGLVPDICHSGSKIGRRFPILSKLINSIFGHRTFTHSLLFLLLVRFLLSLVTNNTSFITGIMLGMASHFLLDSMTKQGIKLLYPVNITVRFPLTTRTGGAVENIVLLALTIVTLYFGKDIVMNG</sequence>
<evidence type="ECO:0000313" key="1">
    <source>
        <dbReference type="EMBL" id="MDX8046435.1"/>
    </source>
</evidence>
<reference evidence="1" key="1">
    <citation type="submission" date="2023-11" db="EMBL/GenBank/DDBJ databases">
        <title>Gracilibacillus pellucida a moderately halophilic bacterium isolated from saline soil in Xinjiang province.</title>
        <authorList>
            <person name="Zhang Z."/>
            <person name="Tan F."/>
            <person name="Wang Y."/>
            <person name="Xia M."/>
        </authorList>
    </citation>
    <scope>NUCLEOTIDE SEQUENCE</scope>
    <source>
        <strain evidence="1">S3-1-1</strain>
    </source>
</reference>
<organism evidence="1 2">
    <name type="scientific">Gracilibacillus pellucidus</name>
    <dbReference type="NCBI Taxonomy" id="3095368"/>
    <lineage>
        <taxon>Bacteria</taxon>
        <taxon>Bacillati</taxon>
        <taxon>Bacillota</taxon>
        <taxon>Bacilli</taxon>
        <taxon>Bacillales</taxon>
        <taxon>Bacillaceae</taxon>
        <taxon>Gracilibacillus</taxon>
    </lineage>
</organism>
<dbReference type="EMBL" id="JAWZSR010000005">
    <property type="protein sequence ID" value="MDX8046435.1"/>
    <property type="molecule type" value="Genomic_DNA"/>
</dbReference>
<keyword evidence="1" id="KW-0378">Hydrolase</keyword>
<comment type="caution">
    <text evidence="1">The sequence shown here is derived from an EMBL/GenBank/DDBJ whole genome shotgun (WGS) entry which is preliminary data.</text>
</comment>
<gene>
    <name evidence="1" type="ORF">SH601_10620</name>
</gene>